<proteinExistence type="predicted"/>
<evidence type="ECO:0000313" key="2">
    <source>
        <dbReference type="Proteomes" id="UP000724584"/>
    </source>
</evidence>
<reference evidence="1 2" key="1">
    <citation type="journal article" date="2021" name="Nat. Commun.">
        <title>Genetic determinants of endophytism in the Arabidopsis root mycobiome.</title>
        <authorList>
            <person name="Mesny F."/>
            <person name="Miyauchi S."/>
            <person name="Thiergart T."/>
            <person name="Pickel B."/>
            <person name="Atanasova L."/>
            <person name="Karlsson M."/>
            <person name="Huettel B."/>
            <person name="Barry K.W."/>
            <person name="Haridas S."/>
            <person name="Chen C."/>
            <person name="Bauer D."/>
            <person name="Andreopoulos W."/>
            <person name="Pangilinan J."/>
            <person name="LaButti K."/>
            <person name="Riley R."/>
            <person name="Lipzen A."/>
            <person name="Clum A."/>
            <person name="Drula E."/>
            <person name="Henrissat B."/>
            <person name="Kohler A."/>
            <person name="Grigoriev I.V."/>
            <person name="Martin F.M."/>
            <person name="Hacquard S."/>
        </authorList>
    </citation>
    <scope>NUCLEOTIDE SEQUENCE [LARGE SCALE GENOMIC DNA]</scope>
    <source>
        <strain evidence="1 2">MPI-SDFR-AT-0079</strain>
    </source>
</reference>
<evidence type="ECO:0000313" key="1">
    <source>
        <dbReference type="EMBL" id="KAH6616969.1"/>
    </source>
</evidence>
<dbReference type="EMBL" id="JAGIZQ010000007">
    <property type="protein sequence ID" value="KAH6616969.1"/>
    <property type="molecule type" value="Genomic_DNA"/>
</dbReference>
<comment type="caution">
    <text evidence="1">The sequence shown here is derived from an EMBL/GenBank/DDBJ whole genome shotgun (WGS) entry which is preliminary data.</text>
</comment>
<gene>
    <name evidence="1" type="ORF">F5144DRAFT_585082</name>
</gene>
<organism evidence="1 2">
    <name type="scientific">Chaetomium tenue</name>
    <dbReference type="NCBI Taxonomy" id="1854479"/>
    <lineage>
        <taxon>Eukaryota</taxon>
        <taxon>Fungi</taxon>
        <taxon>Dikarya</taxon>
        <taxon>Ascomycota</taxon>
        <taxon>Pezizomycotina</taxon>
        <taxon>Sordariomycetes</taxon>
        <taxon>Sordariomycetidae</taxon>
        <taxon>Sordariales</taxon>
        <taxon>Chaetomiaceae</taxon>
        <taxon>Chaetomium</taxon>
    </lineage>
</organism>
<dbReference type="Proteomes" id="UP000724584">
    <property type="component" value="Unassembled WGS sequence"/>
</dbReference>
<sequence length="91" mass="9958">MGVSNMLMLLVSHCRCCRPVFFSLQMGRSDCKHQNGDKSMEARNLDHDVINSALWRAHQLGIARGMSQASMSCPVLLHSVVGLTASSKVAK</sequence>
<accession>A0ACB7NUX2</accession>
<name>A0ACB7NUX2_9PEZI</name>
<keyword evidence="2" id="KW-1185">Reference proteome</keyword>
<protein>
    <submittedName>
        <fullName evidence="1">Uncharacterized protein</fullName>
    </submittedName>
</protein>